<accession>A0A2H3D932</accession>
<sequence length="157" mass="18088">MQEHERHSVIAIFGNIAEVYNLTNTILRGGGRQLVSDGKIWTQTTTINTSMSSIPQLTDFLVLYNNDGVPHPKKLRRMIRRCWSYWYRYQLSGLQRFRVMLEIAKFLLTIIQNTIVKGSDINGSDVLRWKCYVVTHSRFTEIEGVTYISLNACVSLG</sequence>
<gene>
    <name evidence="1" type="ORF">ARMGADRAFT_1063785</name>
</gene>
<proteinExistence type="predicted"/>
<dbReference type="AlphaFoldDB" id="A0A2H3D932"/>
<dbReference type="InParanoid" id="A0A2H3D932"/>
<reference evidence="2" key="1">
    <citation type="journal article" date="2017" name="Nat. Ecol. Evol.">
        <title>Genome expansion and lineage-specific genetic innovations in the forest pathogenic fungi Armillaria.</title>
        <authorList>
            <person name="Sipos G."/>
            <person name="Prasanna A.N."/>
            <person name="Walter M.C."/>
            <person name="O'Connor E."/>
            <person name="Balint B."/>
            <person name="Krizsan K."/>
            <person name="Kiss B."/>
            <person name="Hess J."/>
            <person name="Varga T."/>
            <person name="Slot J."/>
            <person name="Riley R."/>
            <person name="Boka B."/>
            <person name="Rigling D."/>
            <person name="Barry K."/>
            <person name="Lee J."/>
            <person name="Mihaltcheva S."/>
            <person name="LaButti K."/>
            <person name="Lipzen A."/>
            <person name="Waldron R."/>
            <person name="Moloney N.M."/>
            <person name="Sperisen C."/>
            <person name="Kredics L."/>
            <person name="Vagvoelgyi C."/>
            <person name="Patrignani A."/>
            <person name="Fitzpatrick D."/>
            <person name="Nagy I."/>
            <person name="Doyle S."/>
            <person name="Anderson J.B."/>
            <person name="Grigoriev I.V."/>
            <person name="Gueldener U."/>
            <person name="Muensterkoetter M."/>
            <person name="Nagy L.G."/>
        </authorList>
    </citation>
    <scope>NUCLEOTIDE SEQUENCE [LARGE SCALE GENOMIC DNA]</scope>
    <source>
        <strain evidence="2">Ar21-2</strain>
    </source>
</reference>
<organism evidence="1 2">
    <name type="scientific">Armillaria gallica</name>
    <name type="common">Bulbous honey fungus</name>
    <name type="synonym">Armillaria bulbosa</name>
    <dbReference type="NCBI Taxonomy" id="47427"/>
    <lineage>
        <taxon>Eukaryota</taxon>
        <taxon>Fungi</taxon>
        <taxon>Dikarya</taxon>
        <taxon>Basidiomycota</taxon>
        <taxon>Agaricomycotina</taxon>
        <taxon>Agaricomycetes</taxon>
        <taxon>Agaricomycetidae</taxon>
        <taxon>Agaricales</taxon>
        <taxon>Marasmiineae</taxon>
        <taxon>Physalacriaceae</taxon>
        <taxon>Armillaria</taxon>
    </lineage>
</organism>
<evidence type="ECO:0000313" key="2">
    <source>
        <dbReference type="Proteomes" id="UP000217790"/>
    </source>
</evidence>
<evidence type="ECO:0000313" key="1">
    <source>
        <dbReference type="EMBL" id="PBK91775.1"/>
    </source>
</evidence>
<name>A0A2H3D932_ARMGA</name>
<dbReference type="EMBL" id="KZ293660">
    <property type="protein sequence ID" value="PBK91775.1"/>
    <property type="molecule type" value="Genomic_DNA"/>
</dbReference>
<dbReference type="Proteomes" id="UP000217790">
    <property type="component" value="Unassembled WGS sequence"/>
</dbReference>
<keyword evidence="2" id="KW-1185">Reference proteome</keyword>
<protein>
    <submittedName>
        <fullName evidence="1">Uncharacterized protein</fullName>
    </submittedName>
</protein>